<evidence type="ECO:0000313" key="2">
    <source>
        <dbReference type="Proteomes" id="UP000823561"/>
    </source>
</evidence>
<name>A0AAV6GM39_9TELE</name>
<organism evidence="1 2">
    <name type="scientific">Alosa alosa</name>
    <name type="common">allis shad</name>
    <dbReference type="NCBI Taxonomy" id="278164"/>
    <lineage>
        <taxon>Eukaryota</taxon>
        <taxon>Metazoa</taxon>
        <taxon>Chordata</taxon>
        <taxon>Craniata</taxon>
        <taxon>Vertebrata</taxon>
        <taxon>Euteleostomi</taxon>
        <taxon>Actinopterygii</taxon>
        <taxon>Neopterygii</taxon>
        <taxon>Teleostei</taxon>
        <taxon>Clupei</taxon>
        <taxon>Clupeiformes</taxon>
        <taxon>Clupeoidei</taxon>
        <taxon>Clupeidae</taxon>
        <taxon>Alosa</taxon>
    </lineage>
</organism>
<sequence length="76" mass="8364">MCFLASDCSVNDSQSLLTFIETTKIAALEPRFTAQALCDCLSQQEYRQKLFTGGSQLLQLQVDLERCAAAVGQAWS</sequence>
<accession>A0AAV6GM39</accession>
<comment type="caution">
    <text evidence="1">The sequence shown here is derived from an EMBL/GenBank/DDBJ whole genome shotgun (WGS) entry which is preliminary data.</text>
</comment>
<keyword evidence="2" id="KW-1185">Reference proteome</keyword>
<evidence type="ECO:0000313" key="1">
    <source>
        <dbReference type="EMBL" id="KAG5276273.1"/>
    </source>
</evidence>
<protein>
    <submittedName>
        <fullName evidence="1">Uncharacterized protein</fullName>
    </submittedName>
</protein>
<dbReference type="Proteomes" id="UP000823561">
    <property type="component" value="Chromosome 9"/>
</dbReference>
<proteinExistence type="predicted"/>
<dbReference type="AlphaFoldDB" id="A0AAV6GM39"/>
<dbReference type="EMBL" id="JADWDJ010000009">
    <property type="protein sequence ID" value="KAG5276273.1"/>
    <property type="molecule type" value="Genomic_DNA"/>
</dbReference>
<reference evidence="1" key="1">
    <citation type="submission" date="2020-10" db="EMBL/GenBank/DDBJ databases">
        <title>Chromosome-scale genome assembly of the Allis shad, Alosa alosa.</title>
        <authorList>
            <person name="Margot Z."/>
            <person name="Christophe K."/>
            <person name="Cabau C."/>
            <person name="Louis A."/>
            <person name="Berthelot C."/>
            <person name="Parey E."/>
            <person name="Roest Crollius H."/>
            <person name="Montfort J."/>
            <person name="Robinson-Rechavi M."/>
            <person name="Bucao C."/>
            <person name="Bouchez O."/>
            <person name="Gislard M."/>
            <person name="Lluch J."/>
            <person name="Milhes M."/>
            <person name="Lampietro C."/>
            <person name="Lopez Roques C."/>
            <person name="Donnadieu C."/>
            <person name="Braasch I."/>
            <person name="Desvignes T."/>
            <person name="Postlethwait J."/>
            <person name="Bobe J."/>
            <person name="Guiguen Y."/>
        </authorList>
    </citation>
    <scope>NUCLEOTIDE SEQUENCE</scope>
    <source>
        <strain evidence="1">M-15738</strain>
        <tissue evidence="1">Blood</tissue>
    </source>
</reference>
<gene>
    <name evidence="1" type="ORF">AALO_G00130030</name>
</gene>